<accession>A0A251R1Y0</accession>
<dbReference type="GO" id="GO:0016712">
    <property type="term" value="F:oxidoreductase activity, acting on paired donors, with incorporation or reduction of molecular oxygen, reduced flavin or flavoprotein as one donor, and incorporation of one atom of oxygen"/>
    <property type="evidence" value="ECO:0000318"/>
    <property type="project" value="GO_Central"/>
</dbReference>
<reference evidence="2 3" key="1">
    <citation type="journal article" date="2013" name="Nat. Genet.">
        <title>The high-quality draft genome of peach (Prunus persica) identifies unique patterns of genetic diversity, domestication and genome evolution.</title>
        <authorList>
            <consortium name="International Peach Genome Initiative"/>
            <person name="Verde I."/>
            <person name="Abbott A.G."/>
            <person name="Scalabrin S."/>
            <person name="Jung S."/>
            <person name="Shu S."/>
            <person name="Marroni F."/>
            <person name="Zhebentyayeva T."/>
            <person name="Dettori M.T."/>
            <person name="Grimwood J."/>
            <person name="Cattonaro F."/>
            <person name="Zuccolo A."/>
            <person name="Rossini L."/>
            <person name="Jenkins J."/>
            <person name="Vendramin E."/>
            <person name="Meisel L.A."/>
            <person name="Decroocq V."/>
            <person name="Sosinski B."/>
            <person name="Prochnik S."/>
            <person name="Mitros T."/>
            <person name="Policriti A."/>
            <person name="Cipriani G."/>
            <person name="Dondini L."/>
            <person name="Ficklin S."/>
            <person name="Goodstein D.M."/>
            <person name="Xuan P."/>
            <person name="Del Fabbro C."/>
            <person name="Aramini V."/>
            <person name="Copetti D."/>
            <person name="Gonzalez S."/>
            <person name="Horner D.S."/>
            <person name="Falchi R."/>
            <person name="Lucas S."/>
            <person name="Mica E."/>
            <person name="Maldonado J."/>
            <person name="Lazzari B."/>
            <person name="Bielenberg D."/>
            <person name="Pirona R."/>
            <person name="Miculan M."/>
            <person name="Barakat A."/>
            <person name="Testolin R."/>
            <person name="Stella A."/>
            <person name="Tartarini S."/>
            <person name="Tonutti P."/>
            <person name="Arus P."/>
            <person name="Orellana A."/>
            <person name="Wells C."/>
            <person name="Main D."/>
            <person name="Vizzotto G."/>
            <person name="Silva H."/>
            <person name="Salamini F."/>
            <person name="Schmutz J."/>
            <person name="Morgante M."/>
            <person name="Rokhsar D.S."/>
        </authorList>
    </citation>
    <scope>NUCLEOTIDE SEQUENCE [LARGE SCALE GENOMIC DNA]</scope>
    <source>
        <strain evidence="3">cv. Nemared</strain>
    </source>
</reference>
<organism evidence="2 3">
    <name type="scientific">Prunus persica</name>
    <name type="common">Peach</name>
    <name type="synonym">Amygdalus persica</name>
    <dbReference type="NCBI Taxonomy" id="3760"/>
    <lineage>
        <taxon>Eukaryota</taxon>
        <taxon>Viridiplantae</taxon>
        <taxon>Streptophyta</taxon>
        <taxon>Embryophyta</taxon>
        <taxon>Tracheophyta</taxon>
        <taxon>Spermatophyta</taxon>
        <taxon>Magnoliopsida</taxon>
        <taxon>eudicotyledons</taxon>
        <taxon>Gunneridae</taxon>
        <taxon>Pentapetalae</taxon>
        <taxon>rosids</taxon>
        <taxon>fabids</taxon>
        <taxon>Rosales</taxon>
        <taxon>Rosaceae</taxon>
        <taxon>Amygdaloideae</taxon>
        <taxon>Amygdaleae</taxon>
        <taxon>Prunus</taxon>
    </lineage>
</organism>
<evidence type="ECO:0000313" key="3">
    <source>
        <dbReference type="Proteomes" id="UP000006882"/>
    </source>
</evidence>
<dbReference type="GO" id="GO:0020037">
    <property type="term" value="F:heme binding"/>
    <property type="evidence" value="ECO:0007669"/>
    <property type="project" value="InterPro"/>
</dbReference>
<dbReference type="eggNOG" id="KOG0156">
    <property type="taxonomic scope" value="Eukaryota"/>
</dbReference>
<dbReference type="GO" id="GO:0005506">
    <property type="term" value="F:iron ion binding"/>
    <property type="evidence" value="ECO:0007669"/>
    <property type="project" value="InterPro"/>
</dbReference>
<dbReference type="InterPro" id="IPR001128">
    <property type="entry name" value="Cyt_P450"/>
</dbReference>
<dbReference type="SUPFAM" id="SSF48264">
    <property type="entry name" value="Cytochrome P450"/>
    <property type="match status" value="1"/>
</dbReference>
<dbReference type="Gramene" id="ONI30081">
    <property type="protein sequence ID" value="ONI30081"/>
    <property type="gene ID" value="PRUPE_1G229900"/>
</dbReference>
<keyword evidence="1" id="KW-1133">Transmembrane helix</keyword>
<name>A0A251R1Y0_PRUPE</name>
<dbReference type="InterPro" id="IPR036396">
    <property type="entry name" value="Cyt_P450_sf"/>
</dbReference>
<evidence type="ECO:0008006" key="4">
    <source>
        <dbReference type="Google" id="ProtNLM"/>
    </source>
</evidence>
<proteinExistence type="predicted"/>
<dbReference type="EMBL" id="CM007651">
    <property type="protein sequence ID" value="ONI30081.1"/>
    <property type="molecule type" value="Genomic_DNA"/>
</dbReference>
<gene>
    <name evidence="2" type="ORF">PRUPE_1G229900</name>
</gene>
<dbReference type="Proteomes" id="UP000006882">
    <property type="component" value="Chromosome G1"/>
</dbReference>
<protein>
    <recommendedName>
        <fullName evidence="4">Cytochrome P450</fullName>
    </recommendedName>
</protein>
<feature type="transmembrane region" description="Helical" evidence="1">
    <location>
        <begin position="6"/>
        <end position="25"/>
    </location>
</feature>
<keyword evidence="1" id="KW-0472">Membrane</keyword>
<dbReference type="PANTHER" id="PTHR24299:SF59">
    <property type="entry name" value="CYTOCHROME P450 SUPERFAMILY PROTEIN"/>
    <property type="match status" value="1"/>
</dbReference>
<keyword evidence="3" id="KW-1185">Reference proteome</keyword>
<dbReference type="Pfam" id="PF00067">
    <property type="entry name" value="p450"/>
    <property type="match status" value="1"/>
</dbReference>
<dbReference type="PANTHER" id="PTHR24299">
    <property type="entry name" value="CYTOCHROME P450 FAMILY 1"/>
    <property type="match status" value="1"/>
</dbReference>
<keyword evidence="1" id="KW-0812">Transmembrane</keyword>
<evidence type="ECO:0000256" key="1">
    <source>
        <dbReference type="SAM" id="Phobius"/>
    </source>
</evidence>
<evidence type="ECO:0000313" key="2">
    <source>
        <dbReference type="EMBL" id="ONI30081.1"/>
    </source>
</evidence>
<dbReference type="Gene3D" id="1.10.630.10">
    <property type="entry name" value="Cytochrome P450"/>
    <property type="match status" value="1"/>
</dbReference>
<sequence>MDFLSFILLCLIVAWISIHALYYSFARRSSHPTRLPPGPNPFPFIGNLLELRNKPHLSLTKLSQCYGPIMTLQLGEITTVVVSSSALAKQVLRTHDQFFYNQTILDVVQACKHAKYGMAWLTRVQGVGVEYYGGGWEPNLADYFPVLKKIDPMGIGRSLGKHFQKMIDLFDDMIVGAFQRLESRKSRDYVTGNDMLDTLINMSEEKNEDMDMAKTQHLFLYYKQSLLQKVKKTTRKKQRFNGKPSSCLKRRRFYKTAMYD</sequence>
<dbReference type="AlphaFoldDB" id="A0A251R1Y0"/>